<sequence>MNPRPDVVRAAIDWMVDLQSGVATAEQHEACRRWREASPEHALAWSRLQALGGSVQALPGVLAHATLDDGSALRRRRRDMMNRRGALGVIAMMLGAGASWWAVQPDAAWHALAADWRSGVGERRDSLLADGTRIQLNTDTAIDARYDEHQRLLILRRGEILITTAPDRQVPARPFRVRTRDGLIRALGTRFLVRQYRGDTVVAVFDGAVEVLLSQGAQPVRVDAGRQLRFDALHTGAMTAADADAIAWIDGAIVARDMRLDDFLDELGRHRAGVLRCEEAVAGRRISGAFPLADTDRALAAVARTLDLRIDMQTRWWVTVRARTVV</sequence>
<dbReference type="InterPro" id="IPR012373">
    <property type="entry name" value="Ferrdict_sens_TM"/>
</dbReference>
<gene>
    <name evidence="4" type="ORF">FXN63_16865</name>
</gene>
<proteinExistence type="predicted"/>
<accession>A0A5C0AXY7</accession>
<dbReference type="AlphaFoldDB" id="A0A5C0AXY7"/>
<dbReference type="Gene3D" id="3.55.50.30">
    <property type="match status" value="1"/>
</dbReference>
<evidence type="ECO:0000259" key="2">
    <source>
        <dbReference type="Pfam" id="PF04773"/>
    </source>
</evidence>
<organism evidence="4 5">
    <name type="scientific">Pigmentiphaga aceris</name>
    <dbReference type="NCBI Taxonomy" id="1940612"/>
    <lineage>
        <taxon>Bacteria</taxon>
        <taxon>Pseudomonadati</taxon>
        <taxon>Pseudomonadota</taxon>
        <taxon>Betaproteobacteria</taxon>
        <taxon>Burkholderiales</taxon>
        <taxon>Alcaligenaceae</taxon>
        <taxon>Pigmentiphaga</taxon>
    </lineage>
</organism>
<dbReference type="EMBL" id="CP043046">
    <property type="protein sequence ID" value="QEI07329.1"/>
    <property type="molecule type" value="Genomic_DNA"/>
</dbReference>
<keyword evidence="1" id="KW-1133">Transmembrane helix</keyword>
<keyword evidence="5" id="KW-1185">Reference proteome</keyword>
<reference evidence="4 5" key="1">
    <citation type="submission" date="2019-08" db="EMBL/GenBank/DDBJ databases">
        <title>Amphibian skin-associated Pigmentiphaga: genome sequence and occurrence across geography and hosts.</title>
        <authorList>
            <person name="Bletz M.C."/>
            <person name="Bunk B."/>
            <person name="Sproeer C."/>
            <person name="Biwer P."/>
            <person name="Reiter S."/>
            <person name="Rabemananjara F.C.E."/>
            <person name="Schulz S."/>
            <person name="Overmann J."/>
            <person name="Vences M."/>
        </authorList>
    </citation>
    <scope>NUCLEOTIDE SEQUENCE [LARGE SCALE GENOMIC DNA]</scope>
    <source>
        <strain evidence="4 5">Mada1488</strain>
    </source>
</reference>
<dbReference type="Proteomes" id="UP000325161">
    <property type="component" value="Chromosome"/>
</dbReference>
<dbReference type="InterPro" id="IPR032623">
    <property type="entry name" value="FecR_N"/>
</dbReference>
<feature type="transmembrane region" description="Helical" evidence="1">
    <location>
        <begin position="85"/>
        <end position="103"/>
    </location>
</feature>
<evidence type="ECO:0000313" key="5">
    <source>
        <dbReference type="Proteomes" id="UP000325161"/>
    </source>
</evidence>
<protein>
    <submittedName>
        <fullName evidence="4">DUF4880 domain-containing protein</fullName>
    </submittedName>
</protein>
<dbReference type="KEGG" id="pacr:FXN63_16865"/>
<dbReference type="InterPro" id="IPR006860">
    <property type="entry name" value="FecR"/>
</dbReference>
<dbReference type="Pfam" id="PF04773">
    <property type="entry name" value="FecR"/>
    <property type="match status" value="1"/>
</dbReference>
<dbReference type="OrthoDB" id="1100567at2"/>
<dbReference type="PANTHER" id="PTHR30273">
    <property type="entry name" value="PERIPLASMIC SIGNAL SENSOR AND SIGMA FACTOR ACTIVATOR FECR-RELATED"/>
    <property type="match status" value="1"/>
</dbReference>
<evidence type="ECO:0000256" key="1">
    <source>
        <dbReference type="SAM" id="Phobius"/>
    </source>
</evidence>
<feature type="domain" description="FecR protein" evidence="2">
    <location>
        <begin position="115"/>
        <end position="210"/>
    </location>
</feature>
<dbReference type="PIRSF" id="PIRSF018266">
    <property type="entry name" value="FecR"/>
    <property type="match status" value="1"/>
</dbReference>
<evidence type="ECO:0000313" key="4">
    <source>
        <dbReference type="EMBL" id="QEI07329.1"/>
    </source>
</evidence>
<name>A0A5C0AXY7_9BURK</name>
<dbReference type="RefSeq" id="WP_148816376.1">
    <property type="nucleotide sequence ID" value="NZ_CP043046.1"/>
</dbReference>
<evidence type="ECO:0000259" key="3">
    <source>
        <dbReference type="Pfam" id="PF16220"/>
    </source>
</evidence>
<dbReference type="Pfam" id="PF16220">
    <property type="entry name" value="DUF4880"/>
    <property type="match status" value="1"/>
</dbReference>
<dbReference type="PANTHER" id="PTHR30273:SF2">
    <property type="entry name" value="PROTEIN FECR"/>
    <property type="match status" value="1"/>
</dbReference>
<keyword evidence="1" id="KW-0472">Membrane</keyword>
<dbReference type="Gene3D" id="2.60.120.1440">
    <property type="match status" value="1"/>
</dbReference>
<keyword evidence="1" id="KW-0812">Transmembrane</keyword>
<dbReference type="GO" id="GO:0016989">
    <property type="term" value="F:sigma factor antagonist activity"/>
    <property type="evidence" value="ECO:0007669"/>
    <property type="project" value="TreeGrafter"/>
</dbReference>
<feature type="domain" description="FecR N-terminal" evidence="3">
    <location>
        <begin position="9"/>
        <end position="51"/>
    </location>
</feature>